<keyword evidence="2" id="KW-0813">Transport</keyword>
<feature type="transmembrane region" description="Helical" evidence="12">
    <location>
        <begin position="99"/>
        <end position="118"/>
    </location>
</feature>
<dbReference type="InterPro" id="IPR003352">
    <property type="entry name" value="PTS_EIIC"/>
</dbReference>
<evidence type="ECO:0000313" key="16">
    <source>
        <dbReference type="EMBL" id="MFB9750034.1"/>
    </source>
</evidence>
<keyword evidence="9 12" id="KW-1133">Transmembrane helix</keyword>
<dbReference type="Gene3D" id="2.70.70.10">
    <property type="entry name" value="Glucose Permease (Domain IIA)"/>
    <property type="match status" value="1"/>
</dbReference>
<proteinExistence type="predicted"/>
<dbReference type="Pfam" id="PF00358">
    <property type="entry name" value="PTS_EIIA_1"/>
    <property type="match status" value="1"/>
</dbReference>
<dbReference type="Proteomes" id="UP001589619">
    <property type="component" value="Unassembled WGS sequence"/>
</dbReference>
<evidence type="ECO:0000256" key="8">
    <source>
        <dbReference type="ARBA" id="ARBA00022777"/>
    </source>
</evidence>
<feature type="transmembrane region" description="Helical" evidence="12">
    <location>
        <begin position="47"/>
        <end position="68"/>
    </location>
</feature>
<dbReference type="PANTHER" id="PTHR30009:SF20">
    <property type="entry name" value="PTS SYSTEM GLUCOSE-SPECIFIC EIICB COMPONENT-RELATED"/>
    <property type="match status" value="1"/>
</dbReference>
<keyword evidence="17" id="KW-1185">Reference proteome</keyword>
<keyword evidence="8" id="KW-0418">Kinase</keyword>
<feature type="transmembrane region" description="Helical" evidence="12">
    <location>
        <begin position="336"/>
        <end position="357"/>
    </location>
</feature>
<feature type="transmembrane region" description="Helical" evidence="12">
    <location>
        <begin position="289"/>
        <end position="315"/>
    </location>
</feature>
<feature type="transmembrane region" description="Helical" evidence="12">
    <location>
        <begin position="14"/>
        <end position="35"/>
    </location>
</feature>
<dbReference type="SUPFAM" id="SSF51261">
    <property type="entry name" value="Duplicated hybrid motif"/>
    <property type="match status" value="1"/>
</dbReference>
<dbReference type="CDD" id="cd00212">
    <property type="entry name" value="PTS_IIB_glc"/>
    <property type="match status" value="1"/>
</dbReference>
<reference evidence="16 17" key="1">
    <citation type="submission" date="2024-09" db="EMBL/GenBank/DDBJ databases">
        <authorList>
            <person name="Sun Q."/>
            <person name="Mori K."/>
        </authorList>
    </citation>
    <scope>NUCLEOTIDE SEQUENCE [LARGE SCALE GENOMIC DNA]</scope>
    <source>
        <strain evidence="16 17">JCM 12520</strain>
    </source>
</reference>
<evidence type="ECO:0000259" key="13">
    <source>
        <dbReference type="PROSITE" id="PS51093"/>
    </source>
</evidence>
<evidence type="ECO:0000256" key="6">
    <source>
        <dbReference type="ARBA" id="ARBA00022683"/>
    </source>
</evidence>
<dbReference type="InterPro" id="IPR011055">
    <property type="entry name" value="Dup_hybrid_motif"/>
</dbReference>
<sequence>MNWTGNLQQFGRSLMIPTIALPAAAILLFLGNLPWEWIGMERFGEMMSYTGTAIFTYLPFLFSIGVALGLTQNAGIAGMAALLGYFIFFSLTKTYMGTFFELGVAGGVMIGLLAAFSYHRFKSIRLPEYIQFFGGPRFVPLFMSFASIMFSTVVIQVGPTVKSVMDRLGQWILMHGEIGTFVYGVAYRLLVPFGLHHILNNVVWFQIGPYMREDGHVVYGDLPRFFAGDPGAGMFMAGLYPIMMFALPAVAFAIIHEAREDLKPKVKATFLTAALASFLTGVTEPIEFAFLFVAPYLFVVHALLSGIAMWLAYVLNIHHGFSFSAGAIDFVINEHLATNGLLLIPIGLVFAGIYYVLFRWAIRRFQLPTPGREEGSSLEEWAGDVRYRAPLILQALGGKNNVNQIEACITRLRLTLANDKLMDINALKHLGAAGVIRLGGGNVQVVFGTFSELIREEIVRVMQKEIKQVHFHAPVQGNMIPVEEVPDAIFAQKLVGNGVAFYPERGELLAPVAGKIVHIYPTMHAIGLRTEEGLEVLLHIGIDTSHLQGKLFQAVVKEGDDVEIGQLLIRFDLQKLKKHAKSLATPMVITNPNTVKLWAFAPFKHVKKGQASVMSVIMKEPGDEPDAKLTGGDPTHG</sequence>
<evidence type="ECO:0000256" key="1">
    <source>
        <dbReference type="ARBA" id="ARBA00004651"/>
    </source>
</evidence>
<evidence type="ECO:0000256" key="2">
    <source>
        <dbReference type="ARBA" id="ARBA00022448"/>
    </source>
</evidence>
<dbReference type="Pfam" id="PF02378">
    <property type="entry name" value="PTS_EIIC"/>
    <property type="match status" value="1"/>
</dbReference>
<keyword evidence="7 12" id="KW-0812">Transmembrane</keyword>
<dbReference type="Pfam" id="PF00367">
    <property type="entry name" value="PTS_EIIB"/>
    <property type="match status" value="1"/>
</dbReference>
<dbReference type="SUPFAM" id="SSF55604">
    <property type="entry name" value="Glucose permease domain IIB"/>
    <property type="match status" value="1"/>
</dbReference>
<keyword evidence="5" id="KW-0808">Transferase</keyword>
<evidence type="ECO:0000256" key="11">
    <source>
        <dbReference type="PROSITE-ProRule" id="PRU00421"/>
    </source>
</evidence>
<dbReference type="EMBL" id="JBHMAG010000001">
    <property type="protein sequence ID" value="MFB9750034.1"/>
    <property type="molecule type" value="Genomic_DNA"/>
</dbReference>
<dbReference type="InterPro" id="IPR001996">
    <property type="entry name" value="PTS_IIB_1"/>
</dbReference>
<feature type="domain" description="PTS EIIC type-1" evidence="15">
    <location>
        <begin position="1"/>
        <end position="374"/>
    </location>
</feature>
<dbReference type="InterPro" id="IPR050429">
    <property type="entry name" value="PTS_Glucose_EIICBA"/>
</dbReference>
<evidence type="ECO:0000256" key="9">
    <source>
        <dbReference type="ARBA" id="ARBA00022989"/>
    </source>
</evidence>
<dbReference type="Gene3D" id="3.30.1360.60">
    <property type="entry name" value="Glucose permease domain IIB"/>
    <property type="match status" value="1"/>
</dbReference>
<accession>A0ABV5VP36</accession>
<feature type="domain" description="PTS EIIB type-1" evidence="14">
    <location>
        <begin position="386"/>
        <end position="468"/>
    </location>
</feature>
<feature type="active site" description="Phosphocysteine intermediate; for EIIB activity" evidence="11">
    <location>
        <position position="408"/>
    </location>
</feature>
<dbReference type="PANTHER" id="PTHR30009">
    <property type="entry name" value="CYTOCHROME C-TYPE SYNTHESIS PROTEIN AND PTS TRANSMEMBRANE COMPONENT"/>
    <property type="match status" value="1"/>
</dbReference>
<feature type="transmembrane region" description="Helical" evidence="12">
    <location>
        <begin position="74"/>
        <end position="92"/>
    </location>
</feature>
<evidence type="ECO:0000313" key="17">
    <source>
        <dbReference type="Proteomes" id="UP001589619"/>
    </source>
</evidence>
<feature type="transmembrane region" description="Helical" evidence="12">
    <location>
        <begin position="171"/>
        <end position="190"/>
    </location>
</feature>
<comment type="caution">
    <text evidence="16">The sequence shown here is derived from an EMBL/GenBank/DDBJ whole genome shotgun (WGS) entry which is preliminary data.</text>
</comment>
<dbReference type="InterPro" id="IPR001127">
    <property type="entry name" value="PTS_EIIA_1_perm"/>
</dbReference>
<feature type="domain" description="PTS EIIA type-1" evidence="13">
    <location>
        <begin position="487"/>
        <end position="591"/>
    </location>
</feature>
<gene>
    <name evidence="16" type="ORF">ACFFNY_00480</name>
</gene>
<feature type="transmembrane region" description="Helical" evidence="12">
    <location>
        <begin position="266"/>
        <end position="283"/>
    </location>
</feature>
<organism evidence="16 17">
    <name type="scientific">Paenibacillus hodogayensis</name>
    <dbReference type="NCBI Taxonomy" id="279208"/>
    <lineage>
        <taxon>Bacteria</taxon>
        <taxon>Bacillati</taxon>
        <taxon>Bacillota</taxon>
        <taxon>Bacilli</taxon>
        <taxon>Bacillales</taxon>
        <taxon>Paenibacillaceae</taxon>
        <taxon>Paenibacillus</taxon>
    </lineage>
</organism>
<name>A0ABV5VP36_9BACL</name>
<dbReference type="PROSITE" id="PS01035">
    <property type="entry name" value="PTS_EIIB_TYPE_1_CYS"/>
    <property type="match status" value="1"/>
</dbReference>
<dbReference type="NCBIfam" id="TIGR00830">
    <property type="entry name" value="PTBA"/>
    <property type="match status" value="1"/>
</dbReference>
<keyword evidence="6" id="KW-0598">Phosphotransferase system</keyword>
<evidence type="ECO:0000256" key="5">
    <source>
        <dbReference type="ARBA" id="ARBA00022679"/>
    </source>
</evidence>
<evidence type="ECO:0000256" key="3">
    <source>
        <dbReference type="ARBA" id="ARBA00022475"/>
    </source>
</evidence>
<comment type="subcellular location">
    <subcellularLocation>
        <location evidence="1">Cell membrane</location>
        <topology evidence="1">Multi-pass membrane protein</topology>
    </subcellularLocation>
</comment>
<keyword evidence="4" id="KW-0762">Sugar transport</keyword>
<evidence type="ECO:0000256" key="12">
    <source>
        <dbReference type="SAM" id="Phobius"/>
    </source>
</evidence>
<dbReference type="InterPro" id="IPR013013">
    <property type="entry name" value="PTS_EIIC_1"/>
</dbReference>
<evidence type="ECO:0000256" key="7">
    <source>
        <dbReference type="ARBA" id="ARBA00022692"/>
    </source>
</evidence>
<feature type="transmembrane region" description="Helical" evidence="12">
    <location>
        <begin position="138"/>
        <end position="159"/>
    </location>
</feature>
<feature type="transmembrane region" description="Helical" evidence="12">
    <location>
        <begin position="232"/>
        <end position="254"/>
    </location>
</feature>
<evidence type="ECO:0000259" key="14">
    <source>
        <dbReference type="PROSITE" id="PS51098"/>
    </source>
</evidence>
<dbReference type="PROSITE" id="PS51103">
    <property type="entry name" value="PTS_EIIC_TYPE_1"/>
    <property type="match status" value="1"/>
</dbReference>
<evidence type="ECO:0000256" key="10">
    <source>
        <dbReference type="ARBA" id="ARBA00023136"/>
    </source>
</evidence>
<dbReference type="InterPro" id="IPR036878">
    <property type="entry name" value="Glu_permease_IIB"/>
</dbReference>
<protein>
    <submittedName>
        <fullName evidence="16">Glucose PTS transporter subunit IIA</fullName>
    </submittedName>
</protein>
<dbReference type="NCBIfam" id="TIGR00826">
    <property type="entry name" value="EIIB_glc"/>
    <property type="match status" value="1"/>
</dbReference>
<evidence type="ECO:0000256" key="4">
    <source>
        <dbReference type="ARBA" id="ARBA00022597"/>
    </source>
</evidence>
<dbReference type="PROSITE" id="PS51093">
    <property type="entry name" value="PTS_EIIA_TYPE_1"/>
    <property type="match status" value="1"/>
</dbReference>
<dbReference type="RefSeq" id="WP_344910174.1">
    <property type="nucleotide sequence ID" value="NZ_BAAAYO010000008.1"/>
</dbReference>
<dbReference type="PROSITE" id="PS51098">
    <property type="entry name" value="PTS_EIIB_TYPE_1"/>
    <property type="match status" value="1"/>
</dbReference>
<dbReference type="InterPro" id="IPR018113">
    <property type="entry name" value="PTrfase_EIIB_Cys"/>
</dbReference>
<keyword evidence="3" id="KW-1003">Cell membrane</keyword>
<evidence type="ECO:0000259" key="15">
    <source>
        <dbReference type="PROSITE" id="PS51103"/>
    </source>
</evidence>
<keyword evidence="10 12" id="KW-0472">Membrane</keyword>